<feature type="region of interest" description="Disordered" evidence="1">
    <location>
        <begin position="71"/>
        <end position="109"/>
    </location>
</feature>
<gene>
    <name evidence="2" type="primary">trfA</name>
    <name evidence="2" type="ORF">PFX98_01250</name>
</gene>
<reference evidence="2" key="1">
    <citation type="submission" date="2023-01" db="EMBL/GenBank/DDBJ databases">
        <title>Whole genome sequence of Paucibacter sp. S2-9 isolated from pond sediment.</title>
        <authorList>
            <person name="Jung J.Y."/>
        </authorList>
    </citation>
    <scope>NUCLEOTIDE SEQUENCE</scope>
    <source>
        <strain evidence="2">S2-9</strain>
    </source>
</reference>
<proteinExistence type="predicted"/>
<name>A0AA95NH84_9BURK</name>
<feature type="compositionally biased region" description="Low complexity" evidence="1">
    <location>
        <begin position="80"/>
        <end position="97"/>
    </location>
</feature>
<organism evidence="2 3">
    <name type="scientific">Paucibacter sediminis</name>
    <dbReference type="NCBI Taxonomy" id="3019553"/>
    <lineage>
        <taxon>Bacteria</taxon>
        <taxon>Pseudomonadati</taxon>
        <taxon>Pseudomonadota</taxon>
        <taxon>Betaproteobacteria</taxon>
        <taxon>Burkholderiales</taxon>
        <taxon>Sphaerotilaceae</taxon>
        <taxon>Roseateles</taxon>
    </lineage>
</organism>
<dbReference type="Pfam" id="PF07042">
    <property type="entry name" value="TrfA"/>
    <property type="match status" value="1"/>
</dbReference>
<dbReference type="InterPro" id="IPR010751">
    <property type="entry name" value="TrfA"/>
</dbReference>
<dbReference type="RefSeq" id="WP_285233351.1">
    <property type="nucleotide sequence ID" value="NZ_CP116346.1"/>
</dbReference>
<evidence type="ECO:0000313" key="2">
    <source>
        <dbReference type="EMBL" id="WIT12258.1"/>
    </source>
</evidence>
<dbReference type="EMBL" id="CP116346">
    <property type="protein sequence ID" value="WIT12258.1"/>
    <property type="molecule type" value="Genomic_DNA"/>
</dbReference>
<accession>A0AA95NH84</accession>
<evidence type="ECO:0000313" key="3">
    <source>
        <dbReference type="Proteomes" id="UP001177769"/>
    </source>
</evidence>
<dbReference type="AlphaFoldDB" id="A0AA95NH84"/>
<evidence type="ECO:0000256" key="1">
    <source>
        <dbReference type="SAM" id="MobiDB-lite"/>
    </source>
</evidence>
<sequence length="424" mass="47404">MSAKVSTRTVRKIMRAGPIVGATAPAQGLLEEVRDAGIHSGAAADAFASAPQRRRTGMLKSRLDVLREELAAPTRAPRNSGASSMPASAPPSVAFPSTRLLDPSRDRARDLRLPREMEIRGRRRQLEGLQGELRTKEGDANEVLQGIQHISSELEVLEAALARDFIPKHSQRQLISPRNFFCDRLFHVKSRSALRAPHLEFQLDARSADGPRYVGPELRQGDGLVFMALLNLCRDYRVGKQACFSVVSMTDALWGAYNGQRRALLKRTIQRLQRATIEVSGFTVQLVQRFEHPQHGEWSVALDRDIVRLFLGQPEVWLDLQVRKRLSEGLSTWLYGYVRSQSRLIPWRIDDLRARCGSEANDKTFREMLGKSLTQLSDEGIIDKGWSLKGDQVHWRKLPQPAKSTGRDTSAGADGTQAQLGFAD</sequence>
<feature type="region of interest" description="Disordered" evidence="1">
    <location>
        <begin position="399"/>
        <end position="424"/>
    </location>
</feature>
<dbReference type="KEGG" id="pais:PFX98_01250"/>
<protein>
    <submittedName>
        <fullName evidence="2">Plasmid replication initiator TrfA</fullName>
    </submittedName>
</protein>
<dbReference type="Proteomes" id="UP001177769">
    <property type="component" value="Chromosome"/>
</dbReference>
<keyword evidence="3" id="KW-1185">Reference proteome</keyword>